<dbReference type="GO" id="GO:0032259">
    <property type="term" value="P:methylation"/>
    <property type="evidence" value="ECO:0007669"/>
    <property type="project" value="UniProtKB-KW"/>
</dbReference>
<keyword evidence="4 5" id="KW-0949">S-adenosyl-L-methionine</keyword>
<dbReference type="KEGG" id="fcy:FRACYDRAFT_182730"/>
<dbReference type="InterPro" id="IPR001525">
    <property type="entry name" value="C5_MeTfrase"/>
</dbReference>
<protein>
    <recommendedName>
        <fullName evidence="1">DNA (cytosine-5-)-methyltransferase</fullName>
        <ecNumber evidence="1">2.1.1.37</ecNumber>
    </recommendedName>
</protein>
<dbReference type="AlphaFoldDB" id="A0A1E7FJL6"/>
<dbReference type="InterPro" id="IPR018117">
    <property type="entry name" value="C5_DNA_meth_AS"/>
</dbReference>
<comment type="similarity">
    <text evidence="5">Belongs to the class I-like SAM-binding methyltransferase superfamily. C5-methyltransferase family.</text>
</comment>
<evidence type="ECO:0000256" key="5">
    <source>
        <dbReference type="PROSITE-ProRule" id="PRU01016"/>
    </source>
</evidence>
<dbReference type="GO" id="GO:0003886">
    <property type="term" value="F:DNA (cytosine-5-)-methyltransferase activity"/>
    <property type="evidence" value="ECO:0007669"/>
    <property type="project" value="UniProtKB-EC"/>
</dbReference>
<dbReference type="GO" id="GO:0005634">
    <property type="term" value="C:nucleus"/>
    <property type="evidence" value="ECO:0007669"/>
    <property type="project" value="TreeGrafter"/>
</dbReference>
<name>A0A1E7FJL6_9STRA</name>
<dbReference type="OrthoDB" id="48846at2759"/>
<reference evidence="6 7" key="1">
    <citation type="submission" date="2016-09" db="EMBL/GenBank/DDBJ databases">
        <title>Extensive genetic diversity and differential bi-allelic expression allows diatom success in the polar Southern Ocean.</title>
        <authorList>
            <consortium name="DOE Joint Genome Institute"/>
            <person name="Mock T."/>
            <person name="Otillar R.P."/>
            <person name="Strauss J."/>
            <person name="Dupont C."/>
            <person name="Frickenhaus S."/>
            <person name="Maumus F."/>
            <person name="Mcmullan M."/>
            <person name="Sanges R."/>
            <person name="Schmutz J."/>
            <person name="Toseland A."/>
            <person name="Valas R."/>
            <person name="Veluchamy A."/>
            <person name="Ward B.J."/>
            <person name="Allen A."/>
            <person name="Barry K."/>
            <person name="Falciatore A."/>
            <person name="Ferrante M."/>
            <person name="Fortunato A.E."/>
            <person name="Gloeckner G."/>
            <person name="Gruber A."/>
            <person name="Hipkin R."/>
            <person name="Janech M."/>
            <person name="Kroth P."/>
            <person name="Leese F."/>
            <person name="Lindquist E."/>
            <person name="Lyon B.R."/>
            <person name="Martin J."/>
            <person name="Mayer C."/>
            <person name="Parker M."/>
            <person name="Quesneville H."/>
            <person name="Raymond J."/>
            <person name="Uhlig C."/>
            <person name="Valentin K.U."/>
            <person name="Worden A.Z."/>
            <person name="Armbrust E.V."/>
            <person name="Bowler C."/>
            <person name="Green B."/>
            <person name="Moulton V."/>
            <person name="Van Oosterhout C."/>
            <person name="Grigoriev I."/>
        </authorList>
    </citation>
    <scope>NUCLEOTIDE SEQUENCE [LARGE SCALE GENOMIC DNA]</scope>
    <source>
        <strain evidence="6 7">CCMP1102</strain>
    </source>
</reference>
<dbReference type="InterPro" id="IPR029063">
    <property type="entry name" value="SAM-dependent_MTases_sf"/>
</dbReference>
<dbReference type="GO" id="GO:0003677">
    <property type="term" value="F:DNA binding"/>
    <property type="evidence" value="ECO:0007669"/>
    <property type="project" value="TreeGrafter"/>
</dbReference>
<dbReference type="GO" id="GO:0044027">
    <property type="term" value="P:negative regulation of gene expression via chromosomal CpG island methylation"/>
    <property type="evidence" value="ECO:0007669"/>
    <property type="project" value="TreeGrafter"/>
</dbReference>
<gene>
    <name evidence="6" type="ORF">FRACYDRAFT_182730</name>
</gene>
<dbReference type="PANTHER" id="PTHR10629:SF52">
    <property type="entry name" value="DNA (CYTOSINE-5)-METHYLTRANSFERASE 1"/>
    <property type="match status" value="1"/>
</dbReference>
<sequence length="262" mass="29505">MEDFLSKCEKVPTFKEALDRCDFVVLSPPCQGFSTMNRLKGGNALENNEESLRILKVAELLSPKILLFENVFGLWETGHINGYLRPIVYGLINMNYSVQVGKICGADYGDPQIRRRLYLIASRSCVGVPVIPKTTHSSPNKLDGFGETTPYNTVSDLLKGEEDNFPETESRVMDEELVTYANKPVPTVLASKSYLHYCKNRRYSLIENALLMGQERDFVSKLTGNDKSKQRQIGNGVPMGMAKAMGRAIHEVLKWEWEGEDD</sequence>
<accession>A0A1E7FJL6</accession>
<dbReference type="Gene3D" id="3.40.50.150">
    <property type="entry name" value="Vaccinia Virus protein VP39"/>
    <property type="match status" value="1"/>
</dbReference>
<organism evidence="6 7">
    <name type="scientific">Fragilariopsis cylindrus CCMP1102</name>
    <dbReference type="NCBI Taxonomy" id="635003"/>
    <lineage>
        <taxon>Eukaryota</taxon>
        <taxon>Sar</taxon>
        <taxon>Stramenopiles</taxon>
        <taxon>Ochrophyta</taxon>
        <taxon>Bacillariophyta</taxon>
        <taxon>Bacillariophyceae</taxon>
        <taxon>Bacillariophycidae</taxon>
        <taxon>Bacillariales</taxon>
        <taxon>Bacillariaceae</taxon>
        <taxon>Fragilariopsis</taxon>
    </lineage>
</organism>
<dbReference type="InParanoid" id="A0A1E7FJL6"/>
<evidence type="ECO:0000313" key="7">
    <source>
        <dbReference type="Proteomes" id="UP000095751"/>
    </source>
</evidence>
<keyword evidence="7" id="KW-1185">Reference proteome</keyword>
<dbReference type="EC" id="2.1.1.37" evidence="1"/>
<feature type="active site" evidence="5">
    <location>
        <position position="30"/>
    </location>
</feature>
<dbReference type="PROSITE" id="PS51679">
    <property type="entry name" value="SAM_MT_C5"/>
    <property type="match status" value="1"/>
</dbReference>
<evidence type="ECO:0000256" key="4">
    <source>
        <dbReference type="ARBA" id="ARBA00022691"/>
    </source>
</evidence>
<dbReference type="EMBL" id="KV784356">
    <property type="protein sequence ID" value="OEU18371.1"/>
    <property type="molecule type" value="Genomic_DNA"/>
</dbReference>
<dbReference type="SUPFAM" id="SSF53335">
    <property type="entry name" value="S-adenosyl-L-methionine-dependent methyltransferases"/>
    <property type="match status" value="1"/>
</dbReference>
<evidence type="ECO:0000256" key="3">
    <source>
        <dbReference type="ARBA" id="ARBA00022679"/>
    </source>
</evidence>
<dbReference type="Gene3D" id="3.90.120.10">
    <property type="entry name" value="DNA Methylase, subunit A, domain 2"/>
    <property type="match status" value="1"/>
</dbReference>
<keyword evidence="3 5" id="KW-0808">Transferase</keyword>
<dbReference type="InterPro" id="IPR050390">
    <property type="entry name" value="C5-Methyltransferase"/>
</dbReference>
<dbReference type="PANTHER" id="PTHR10629">
    <property type="entry name" value="CYTOSINE-SPECIFIC METHYLTRANSFERASE"/>
    <property type="match status" value="1"/>
</dbReference>
<keyword evidence="2 5" id="KW-0489">Methyltransferase</keyword>
<evidence type="ECO:0000256" key="2">
    <source>
        <dbReference type="ARBA" id="ARBA00022603"/>
    </source>
</evidence>
<evidence type="ECO:0000256" key="1">
    <source>
        <dbReference type="ARBA" id="ARBA00011975"/>
    </source>
</evidence>
<dbReference type="PROSITE" id="PS00094">
    <property type="entry name" value="C5_MTASE_1"/>
    <property type="match status" value="1"/>
</dbReference>
<evidence type="ECO:0000313" key="6">
    <source>
        <dbReference type="EMBL" id="OEU18371.1"/>
    </source>
</evidence>
<dbReference type="Proteomes" id="UP000095751">
    <property type="component" value="Unassembled WGS sequence"/>
</dbReference>
<dbReference type="Pfam" id="PF00145">
    <property type="entry name" value="DNA_methylase"/>
    <property type="match status" value="1"/>
</dbReference>
<proteinExistence type="inferred from homology"/>